<dbReference type="InterPro" id="IPR046350">
    <property type="entry name" value="Cystatin_sf"/>
</dbReference>
<accession>A0A2U3AI77</accession>
<evidence type="ECO:0000313" key="3">
    <source>
        <dbReference type="EMBL" id="PWI24235.1"/>
    </source>
</evidence>
<dbReference type="SUPFAM" id="SSF54403">
    <property type="entry name" value="Cystatin/monellin"/>
    <property type="match status" value="2"/>
</dbReference>
<dbReference type="EMBL" id="QFVR01000025">
    <property type="protein sequence ID" value="PWI24235.1"/>
    <property type="molecule type" value="Genomic_DNA"/>
</dbReference>
<protein>
    <recommendedName>
        <fullName evidence="2">Cell wall elongation regulator TseB-like domain-containing protein</fullName>
    </recommendedName>
</protein>
<proteinExistence type="predicted"/>
<evidence type="ECO:0000259" key="2">
    <source>
        <dbReference type="Pfam" id="PF17881"/>
    </source>
</evidence>
<keyword evidence="1" id="KW-0472">Membrane</keyword>
<dbReference type="Pfam" id="PF17881">
    <property type="entry name" value="TseB"/>
    <property type="match status" value="1"/>
</dbReference>
<name>A0A2U3AI77_9BACL</name>
<dbReference type="RefSeq" id="WP_109307146.1">
    <property type="nucleotide sequence ID" value="NZ_BJUF01000021.1"/>
</dbReference>
<dbReference type="AlphaFoldDB" id="A0A2U3AI77"/>
<reference evidence="3 4" key="1">
    <citation type="submission" date="2018-05" db="EMBL/GenBank/DDBJ databases">
        <title>Kurthia sibirica genome sequence.</title>
        <authorList>
            <person name="Maclea K.S."/>
            <person name="Goen A.E."/>
        </authorList>
    </citation>
    <scope>NUCLEOTIDE SEQUENCE [LARGE SCALE GENOMIC DNA]</scope>
    <source>
        <strain evidence="3 4">ATCC 49154</strain>
    </source>
</reference>
<keyword evidence="1" id="KW-0812">Transmembrane</keyword>
<feature type="transmembrane region" description="Helical" evidence="1">
    <location>
        <begin position="7"/>
        <end position="31"/>
    </location>
</feature>
<keyword evidence="4" id="KW-1185">Reference proteome</keyword>
<dbReference type="InterPro" id="IPR041401">
    <property type="entry name" value="TseB-like_dom"/>
</dbReference>
<dbReference type="Proteomes" id="UP000245938">
    <property type="component" value="Unassembled WGS sequence"/>
</dbReference>
<organism evidence="3 4">
    <name type="scientific">Kurthia sibirica</name>
    <dbReference type="NCBI Taxonomy" id="202750"/>
    <lineage>
        <taxon>Bacteria</taxon>
        <taxon>Bacillati</taxon>
        <taxon>Bacillota</taxon>
        <taxon>Bacilli</taxon>
        <taxon>Bacillales</taxon>
        <taxon>Caryophanaceae</taxon>
        <taxon>Kurthia</taxon>
    </lineage>
</organism>
<dbReference type="OrthoDB" id="2381181at2"/>
<keyword evidence="1" id="KW-1133">Transmembrane helix</keyword>
<dbReference type="Gene3D" id="3.10.450.40">
    <property type="match status" value="2"/>
</dbReference>
<evidence type="ECO:0000313" key="4">
    <source>
        <dbReference type="Proteomes" id="UP000245938"/>
    </source>
</evidence>
<sequence>MKNWIKFFSVFLVILAVVLTAIITFIAYLPFSSATSKAEKAVLSDQLITEVSDSYVYNSKTSYVTVIGKDQDNKKLAVFKNEDDPQAKMQKVELKKGISKKEAIKIATKDQKVKKVMHARLGVEKPGIVWEVTFKSTDDKLNYVYIMFDDGQWWKKITNL</sequence>
<evidence type="ECO:0000256" key="1">
    <source>
        <dbReference type="SAM" id="Phobius"/>
    </source>
</evidence>
<gene>
    <name evidence="3" type="ORF">DEX24_14560</name>
</gene>
<comment type="caution">
    <text evidence="3">The sequence shown here is derived from an EMBL/GenBank/DDBJ whole genome shotgun (WGS) entry which is preliminary data.</text>
</comment>
<feature type="domain" description="Cell wall elongation regulator TseB-like" evidence="2">
    <location>
        <begin position="37"/>
        <end position="79"/>
    </location>
</feature>